<comment type="subcellular location">
    <subcellularLocation>
        <location evidence="1">Nucleus</location>
    </subcellularLocation>
</comment>
<dbReference type="SUPFAM" id="SSF55455">
    <property type="entry name" value="SRF-like"/>
    <property type="match status" value="1"/>
</dbReference>
<feature type="domain" description="MADS-box" evidence="7">
    <location>
        <begin position="1"/>
        <end position="61"/>
    </location>
</feature>
<reference evidence="10 11" key="1">
    <citation type="journal article" date="2010" name="Nature">
        <title>Genome sequencing and analysis of the model grass Brachypodium distachyon.</title>
        <authorList>
            <consortium name="International Brachypodium Initiative"/>
        </authorList>
    </citation>
    <scope>NUCLEOTIDE SEQUENCE [LARGE SCALE GENOMIC DNA]</scope>
    <source>
        <strain evidence="10 11">Bd21</strain>
    </source>
</reference>
<dbReference type="OMA" id="PAWDNIG"/>
<reference evidence="11" key="4">
    <citation type="submission" date="2018-08" db="UniProtKB">
        <authorList>
            <consortium name="EnsemblPlants"/>
        </authorList>
    </citation>
    <scope>IDENTIFICATION</scope>
    <source>
        <strain evidence="11">cv. Bd21</strain>
    </source>
</reference>
<dbReference type="FunFam" id="3.40.1810.10:FF:000011">
    <property type="entry name" value="MADS-box transcription factor 7"/>
    <property type="match status" value="1"/>
</dbReference>
<evidence type="ECO:0000256" key="5">
    <source>
        <dbReference type="ARBA" id="ARBA00023242"/>
    </source>
</evidence>
<dbReference type="GO" id="GO:0045944">
    <property type="term" value="P:positive regulation of transcription by RNA polymerase II"/>
    <property type="evidence" value="ECO:0007669"/>
    <property type="project" value="InterPro"/>
</dbReference>
<dbReference type="GO" id="GO:0000981">
    <property type="term" value="F:DNA-binding transcription factor activity, RNA polymerase II-specific"/>
    <property type="evidence" value="ECO:0000318"/>
    <property type="project" value="GO_Central"/>
</dbReference>
<dbReference type="eggNOG" id="KOG0014">
    <property type="taxonomic scope" value="Eukaryota"/>
</dbReference>
<dbReference type="GeneID" id="100844294"/>
<evidence type="ECO:0000256" key="2">
    <source>
        <dbReference type="ARBA" id="ARBA00023015"/>
    </source>
</evidence>
<name>I1I8X3_BRADI</name>
<protein>
    <submittedName>
        <fullName evidence="9">MADS-box transcription factor 26</fullName>
    </submittedName>
</protein>
<dbReference type="AlphaFoldDB" id="I1I8X3"/>
<dbReference type="RefSeq" id="NP_001288311.1">
    <property type="nucleotide sequence ID" value="NM_001301382.1"/>
</dbReference>
<dbReference type="InterPro" id="IPR002100">
    <property type="entry name" value="TF_MADSbox"/>
</dbReference>
<evidence type="ECO:0000259" key="8">
    <source>
        <dbReference type="PROSITE" id="PS51297"/>
    </source>
</evidence>
<evidence type="ECO:0000256" key="6">
    <source>
        <dbReference type="SAM" id="Coils"/>
    </source>
</evidence>
<keyword evidence="2" id="KW-0805">Transcription regulation</keyword>
<dbReference type="PROSITE" id="PS00350">
    <property type="entry name" value="MADS_BOX_1"/>
    <property type="match status" value="1"/>
</dbReference>
<evidence type="ECO:0000313" key="10">
    <source>
        <dbReference type="EMBL" id="KQJ99121.1"/>
    </source>
</evidence>
<evidence type="ECO:0000313" key="9">
    <source>
        <dbReference type="EMBL" id="AIG21835.1"/>
    </source>
</evidence>
<dbReference type="Pfam" id="PF01486">
    <property type="entry name" value="K-box"/>
    <property type="match status" value="1"/>
</dbReference>
<organism evidence="10">
    <name type="scientific">Brachypodium distachyon</name>
    <name type="common">Purple false brome</name>
    <name type="synonym">Trachynia distachya</name>
    <dbReference type="NCBI Taxonomy" id="15368"/>
    <lineage>
        <taxon>Eukaryota</taxon>
        <taxon>Viridiplantae</taxon>
        <taxon>Streptophyta</taxon>
        <taxon>Embryophyta</taxon>
        <taxon>Tracheophyta</taxon>
        <taxon>Spermatophyta</taxon>
        <taxon>Magnoliopsida</taxon>
        <taxon>Liliopsida</taxon>
        <taxon>Poales</taxon>
        <taxon>Poaceae</taxon>
        <taxon>BOP clade</taxon>
        <taxon>Pooideae</taxon>
        <taxon>Stipodae</taxon>
        <taxon>Brachypodieae</taxon>
        <taxon>Brachypodium</taxon>
    </lineage>
</organism>
<keyword evidence="4" id="KW-0804">Transcription</keyword>
<sequence length="250" mass="28916">MGRGRVELKRIENKINRQVTFAKRRNGLLKKAYELSVLCDAEVALIVFSNRGKLYEFCSTQSMTKTLEKYQKCSYAGPETAVQNRENEQLKNSRNEYLKLKARVDNLQRTQRNLLGEDLESLGIKELEGLEKQLDSSLKHIRTTRTQHMVDQLTELQRREQMFSEANKCLRIKLEESNQVHGQQLWEHNNNLLSYERQPEVQPQMHGGNGFFHPLDAAGEPTLHIGYPSETMNSGMNSSCMTTFMPPWLP</sequence>
<dbReference type="CDD" id="cd00265">
    <property type="entry name" value="MADS_MEF2_like"/>
    <property type="match status" value="1"/>
</dbReference>
<dbReference type="InterPro" id="IPR033896">
    <property type="entry name" value="MEF2-like_N"/>
</dbReference>
<dbReference type="Gramene" id="KQJ99121">
    <property type="protein sequence ID" value="KQJ99121"/>
    <property type="gene ID" value="BRADI_3g41260v3"/>
</dbReference>
<dbReference type="FunCoup" id="I1I8X3">
    <property type="interactions" value="40"/>
</dbReference>
<dbReference type="Pfam" id="PF00319">
    <property type="entry name" value="SRF-TF"/>
    <property type="match status" value="1"/>
</dbReference>
<dbReference type="PROSITE" id="PS51297">
    <property type="entry name" value="K_BOX"/>
    <property type="match status" value="1"/>
</dbReference>
<dbReference type="InterPro" id="IPR036879">
    <property type="entry name" value="TF_MADSbox_sf"/>
</dbReference>
<keyword evidence="3" id="KW-0238">DNA-binding</keyword>
<dbReference type="SMART" id="SM00432">
    <property type="entry name" value="MADS"/>
    <property type="match status" value="1"/>
</dbReference>
<evidence type="ECO:0000256" key="4">
    <source>
        <dbReference type="ARBA" id="ARBA00023163"/>
    </source>
</evidence>
<evidence type="ECO:0000313" key="11">
    <source>
        <dbReference type="EnsemblPlants" id="KQJ99121"/>
    </source>
</evidence>
<dbReference type="PRINTS" id="PR00404">
    <property type="entry name" value="MADSDOMAIN"/>
</dbReference>
<keyword evidence="5" id="KW-0539">Nucleus</keyword>
<reference evidence="10" key="3">
    <citation type="submission" date="2017-06" db="EMBL/GenBank/DDBJ databases">
        <title>WGS assembly of Brachypodium distachyon.</title>
        <authorList>
            <consortium name="The International Brachypodium Initiative"/>
            <person name="Lucas S."/>
            <person name="Harmon-Smith M."/>
            <person name="Lail K."/>
            <person name="Tice H."/>
            <person name="Grimwood J."/>
            <person name="Bruce D."/>
            <person name="Barry K."/>
            <person name="Shu S."/>
            <person name="Lindquist E."/>
            <person name="Wang M."/>
            <person name="Pitluck S."/>
            <person name="Vogel J.P."/>
            <person name="Garvin D.F."/>
            <person name="Mockler T.C."/>
            <person name="Schmutz J."/>
            <person name="Rokhsar D."/>
            <person name="Bevan M.W."/>
        </authorList>
    </citation>
    <scope>NUCLEOTIDE SEQUENCE</scope>
    <source>
        <strain evidence="10">Bd21</strain>
    </source>
</reference>
<dbReference type="Gene3D" id="3.40.1810.10">
    <property type="entry name" value="Transcription factor, MADS-box"/>
    <property type="match status" value="1"/>
</dbReference>
<feature type="domain" description="K-box" evidence="8">
    <location>
        <begin position="90"/>
        <end position="180"/>
    </location>
</feature>
<dbReference type="Proteomes" id="UP000008810">
    <property type="component" value="Chromosome 3"/>
</dbReference>
<keyword evidence="6" id="KW-0175">Coiled coil</keyword>
<evidence type="ECO:0000313" key="12">
    <source>
        <dbReference type="Proteomes" id="UP000008810"/>
    </source>
</evidence>
<dbReference type="KEGG" id="bdi:100844294"/>
<dbReference type="HOGENOM" id="CLU_053053_0_2_1"/>
<dbReference type="EMBL" id="KF469321">
    <property type="protein sequence ID" value="AIG21835.1"/>
    <property type="molecule type" value="mRNA"/>
</dbReference>
<dbReference type="InterPro" id="IPR002487">
    <property type="entry name" value="TF_Kbox"/>
</dbReference>
<proteinExistence type="evidence at transcript level"/>
<feature type="coiled-coil region" evidence="6">
    <location>
        <begin position="83"/>
        <end position="117"/>
    </location>
</feature>
<dbReference type="GO" id="GO:0006357">
    <property type="term" value="P:regulation of transcription by RNA polymerase II"/>
    <property type="evidence" value="ECO:0000318"/>
    <property type="project" value="GO_Central"/>
</dbReference>
<keyword evidence="12" id="KW-1185">Reference proteome</keyword>
<dbReference type="GO" id="GO:0000978">
    <property type="term" value="F:RNA polymerase II cis-regulatory region sequence-specific DNA binding"/>
    <property type="evidence" value="ECO:0000318"/>
    <property type="project" value="GO_Central"/>
</dbReference>
<evidence type="ECO:0000256" key="1">
    <source>
        <dbReference type="ARBA" id="ARBA00004123"/>
    </source>
</evidence>
<dbReference type="InterPro" id="IPR050142">
    <property type="entry name" value="MADS-box/MEF2_TF"/>
</dbReference>
<dbReference type="EnsemblPlants" id="KQJ99121">
    <property type="protein sequence ID" value="KQJ99121"/>
    <property type="gene ID" value="BRADI_3g41260v3"/>
</dbReference>
<dbReference type="OrthoDB" id="1898716at2759"/>
<dbReference type="EMBL" id="CM000882">
    <property type="protein sequence ID" value="KQJ99121.1"/>
    <property type="molecule type" value="Genomic_DNA"/>
</dbReference>
<dbReference type="PANTHER" id="PTHR48019">
    <property type="entry name" value="SERUM RESPONSE FACTOR HOMOLOG"/>
    <property type="match status" value="1"/>
</dbReference>
<dbReference type="GO" id="GO:0005634">
    <property type="term" value="C:nucleus"/>
    <property type="evidence" value="ECO:0007669"/>
    <property type="project" value="UniProtKB-SubCell"/>
</dbReference>
<evidence type="ECO:0000256" key="3">
    <source>
        <dbReference type="ARBA" id="ARBA00023125"/>
    </source>
</evidence>
<evidence type="ECO:0000259" key="7">
    <source>
        <dbReference type="PROSITE" id="PS50066"/>
    </source>
</evidence>
<accession>I1I8X3</accession>
<gene>
    <name evidence="11" type="primary">LOC100844294</name>
    <name evidence="10" type="ORF">BRADI_3g41260v3</name>
</gene>
<dbReference type="GO" id="GO:0046983">
    <property type="term" value="F:protein dimerization activity"/>
    <property type="evidence" value="ECO:0007669"/>
    <property type="project" value="InterPro"/>
</dbReference>
<dbReference type="PROSITE" id="PS50066">
    <property type="entry name" value="MADS_BOX_2"/>
    <property type="match status" value="1"/>
</dbReference>
<reference evidence="9" key="2">
    <citation type="journal article" date="2014" name="PLoS ONE">
        <title>Genome-wide analysis of the MADS-box gene family in Brachypodium distachyon.</title>
        <authorList>
            <person name="Wei B."/>
            <person name="Zhang R.Z."/>
            <person name="Guo J.J."/>
            <person name="Liu D.M."/>
            <person name="Li A.L."/>
            <person name="Fan R.C."/>
            <person name="Mao L."/>
            <person name="Zhang X.Q."/>
        </authorList>
    </citation>
    <scope>NUCLEOTIDE SEQUENCE</scope>
</reference>